<dbReference type="Proteomes" id="UP000053831">
    <property type="component" value="Unassembled WGS sequence"/>
</dbReference>
<protein>
    <submittedName>
        <fullName evidence="2">Uncharacterized protein</fullName>
    </submittedName>
</protein>
<reference evidence="2 3" key="1">
    <citation type="submission" date="2015-07" db="EMBL/GenBank/DDBJ databases">
        <title>The genome of the fungus Escovopsis weberi, a specialized disease agent of ant agriculture.</title>
        <authorList>
            <person name="de Man T.J."/>
            <person name="Stajich J.E."/>
            <person name="Kubicek C.P."/>
            <person name="Chenthamara K."/>
            <person name="Atanasova L."/>
            <person name="Druzhinina I.S."/>
            <person name="Birnbaum S."/>
            <person name="Barribeau S.M."/>
            <person name="Teiling C."/>
            <person name="Suen G."/>
            <person name="Currie C."/>
            <person name="Gerardo N.M."/>
        </authorList>
    </citation>
    <scope>NUCLEOTIDE SEQUENCE [LARGE SCALE GENOMIC DNA]</scope>
</reference>
<organism evidence="2 3">
    <name type="scientific">Escovopsis weberi</name>
    <dbReference type="NCBI Taxonomy" id="150374"/>
    <lineage>
        <taxon>Eukaryota</taxon>
        <taxon>Fungi</taxon>
        <taxon>Dikarya</taxon>
        <taxon>Ascomycota</taxon>
        <taxon>Pezizomycotina</taxon>
        <taxon>Sordariomycetes</taxon>
        <taxon>Hypocreomycetidae</taxon>
        <taxon>Hypocreales</taxon>
        <taxon>Hypocreaceae</taxon>
        <taxon>Escovopsis</taxon>
    </lineage>
</organism>
<accession>A0A0M8MY87</accession>
<dbReference type="AlphaFoldDB" id="A0A0M8MY87"/>
<keyword evidence="3" id="KW-1185">Reference proteome</keyword>
<feature type="compositionally biased region" description="Polar residues" evidence="1">
    <location>
        <begin position="152"/>
        <end position="196"/>
    </location>
</feature>
<sequence>MVKRKERRDASCDSSLSAVSMPALPRDMTRPSTPSSPVQIPKQHGGVHFQRQHLLRRNNSHGGFAKRIPHVHSPDALSPSMAALLAITDIPRPRPSRRKARKADQPLAVQDIVSDEKEFSEKELSLTLGRGGSPMDLLLSPPDSLEDDDGFSSDSPQFGCSMSRTLSADSMPSLGDSSGGTDCLSASGSPRSQSPTPLRRRMMSPMRKPLEPIRSPQGTSIDEHPLATSIHDIDELGFVNVEKPDAEEAISASSSPFKPLRAVFRSNLTASLRVLRSAARSFSNINFPSIPPDDLVTRSLLTVDPAVPFTDERRPPVTQEMPSAEMRRYLNPTTRLSLEAKPGGSLQKPKFSASIQMQTYKIQRSRLSSSSSSRGSFSAPSQASQPSSGQSSADQSSSDPASTLLVPGMRQREMRENPDFIRIAVMEMAMRRRGKLDGSKPGRARWALPPRKTSIKPYSIGADGVPERWIPLTC</sequence>
<feature type="region of interest" description="Disordered" evidence="1">
    <location>
        <begin position="126"/>
        <end position="222"/>
    </location>
</feature>
<evidence type="ECO:0000313" key="3">
    <source>
        <dbReference type="Proteomes" id="UP000053831"/>
    </source>
</evidence>
<dbReference type="OrthoDB" id="4181307at2759"/>
<dbReference type="PANTHER" id="PTHR42051">
    <property type="entry name" value="MEIOTICALLY UP-REGULATED PROTEIN PB1A10.08"/>
    <property type="match status" value="1"/>
</dbReference>
<dbReference type="EMBL" id="LGSR01000029">
    <property type="protein sequence ID" value="KOS16764.1"/>
    <property type="molecule type" value="Genomic_DNA"/>
</dbReference>
<evidence type="ECO:0000313" key="2">
    <source>
        <dbReference type="EMBL" id="KOS16764.1"/>
    </source>
</evidence>
<name>A0A0M8MY87_ESCWE</name>
<feature type="region of interest" description="Disordered" evidence="1">
    <location>
        <begin position="310"/>
        <end position="330"/>
    </location>
</feature>
<feature type="compositionally biased region" description="Low complexity" evidence="1">
    <location>
        <begin position="365"/>
        <end position="402"/>
    </location>
</feature>
<evidence type="ECO:0000256" key="1">
    <source>
        <dbReference type="SAM" id="MobiDB-lite"/>
    </source>
</evidence>
<feature type="region of interest" description="Disordered" evidence="1">
    <location>
        <begin position="1"/>
        <end position="48"/>
    </location>
</feature>
<gene>
    <name evidence="2" type="ORF">ESCO_004648</name>
</gene>
<feature type="compositionally biased region" description="Low complexity" evidence="1">
    <location>
        <begin position="133"/>
        <end position="143"/>
    </location>
</feature>
<feature type="region of interest" description="Disordered" evidence="1">
    <location>
        <begin position="93"/>
        <end position="114"/>
    </location>
</feature>
<dbReference type="PANTHER" id="PTHR42051:SF1">
    <property type="entry name" value="MEIOTICALLY UP-REGULATED PROTEIN PB1A10.08"/>
    <property type="match status" value="1"/>
</dbReference>
<dbReference type="STRING" id="150374.A0A0M8MY87"/>
<feature type="region of interest" description="Disordered" evidence="1">
    <location>
        <begin position="362"/>
        <end position="417"/>
    </location>
</feature>
<comment type="caution">
    <text evidence="2">The sequence shown here is derived from an EMBL/GenBank/DDBJ whole genome shotgun (WGS) entry which is preliminary data.</text>
</comment>
<dbReference type="InterPro" id="IPR034443">
    <property type="entry name" value="PB1A10.08"/>
</dbReference>
<proteinExistence type="predicted"/>